<evidence type="ECO:0000256" key="3">
    <source>
        <dbReference type="ARBA" id="ARBA00004845"/>
    </source>
</evidence>
<reference evidence="10 11" key="1">
    <citation type="submission" date="2015-07" db="EMBL/GenBank/DDBJ databases">
        <authorList>
            <person name="Kim K.M."/>
        </authorList>
    </citation>
    <scope>NUCLEOTIDE SEQUENCE [LARGE SCALE GENOMIC DNA]</scope>
    <source>
        <strain evidence="10 11">KCTC 12363</strain>
    </source>
</reference>
<feature type="domain" description="DAHP synthetase I/KDSA" evidence="9">
    <location>
        <begin position="9"/>
        <end position="268"/>
    </location>
</feature>
<dbReference type="UniPathway" id="UPA00357">
    <property type="reaction ID" value="UER00474"/>
</dbReference>
<keyword evidence="6 8" id="KW-0808">Transferase</keyword>
<dbReference type="Gene3D" id="3.20.20.70">
    <property type="entry name" value="Aldolase class I"/>
    <property type="match status" value="1"/>
</dbReference>
<keyword evidence="11" id="KW-1185">Reference proteome</keyword>
<proteinExistence type="inferred from homology"/>
<keyword evidence="8" id="KW-0448">Lipopolysaccharide biosynthesis</keyword>
<dbReference type="OrthoDB" id="9776934at2"/>
<sequence length="282" mass="30578">MERSKHTMTIKENIELGGDQPVLFSGPCAVESMDICLEIGSTVKALSEKHGFEYVFKASFDKANRTSSDSYRGIGFDKSLQVLQTVGKTLNVPIVTDVHESYQVEAVAAVADVIQIPAFLCRQTDLLIAAGKTGKAIKIKRGQFMAPEDMKYAVDKVRGTGNDNVALTERGFSLGYHNLVVDMRALPIMRQFAPVIFDVTHSVQQPGANKGSSGGQRQMAPYLARAAGAAGVDGFFIETHPNPAIALSDGPNMIPLADMDSFLAMLKSAWELGNQFKNYSLL</sequence>
<comment type="pathway">
    <text evidence="3 8">Carbohydrate biosynthesis; 3-deoxy-D-manno-octulosonate biosynthesis; 3-deoxy-D-manno-octulosonate from D-ribulose 5-phosphate: step 2/3.</text>
</comment>
<dbReference type="NCBIfam" id="TIGR01362">
    <property type="entry name" value="KDO8P_synth"/>
    <property type="match status" value="1"/>
</dbReference>
<dbReference type="HAMAP" id="MF_00056">
    <property type="entry name" value="KDO8P_synth"/>
    <property type="match status" value="1"/>
</dbReference>
<dbReference type="EMBL" id="CP012040">
    <property type="protein sequence ID" value="AKP50328.1"/>
    <property type="molecule type" value="Genomic_DNA"/>
</dbReference>
<dbReference type="GO" id="GO:0005737">
    <property type="term" value="C:cytoplasm"/>
    <property type="evidence" value="ECO:0007669"/>
    <property type="project" value="UniProtKB-SubCell"/>
</dbReference>
<dbReference type="STRING" id="320787.CA2015_0870"/>
<name>A0A0H4PBZ0_9BACT</name>
<dbReference type="PANTHER" id="PTHR21057">
    <property type="entry name" value="PHOSPHO-2-DEHYDRO-3-DEOXYHEPTONATE ALDOLASE"/>
    <property type="match status" value="1"/>
</dbReference>
<evidence type="ECO:0000313" key="11">
    <source>
        <dbReference type="Proteomes" id="UP000036520"/>
    </source>
</evidence>
<evidence type="ECO:0000256" key="5">
    <source>
        <dbReference type="ARBA" id="ARBA00022490"/>
    </source>
</evidence>
<evidence type="ECO:0000256" key="8">
    <source>
        <dbReference type="HAMAP-Rule" id="MF_00056"/>
    </source>
</evidence>
<evidence type="ECO:0000256" key="7">
    <source>
        <dbReference type="ARBA" id="ARBA00049112"/>
    </source>
</evidence>
<comment type="pathway">
    <text evidence="2">Bacterial outer membrane biogenesis; lipopolysaccharide biosynthesis.</text>
</comment>
<dbReference type="Proteomes" id="UP000036520">
    <property type="component" value="Chromosome"/>
</dbReference>
<protein>
    <recommendedName>
        <fullName evidence="8">2-dehydro-3-deoxyphosphooctonate aldolase</fullName>
        <ecNumber evidence="8">2.5.1.55</ecNumber>
    </recommendedName>
    <alternativeName>
        <fullName evidence="8">3-deoxy-D-manno-octulosonic acid 8-phosphate synthase</fullName>
    </alternativeName>
    <alternativeName>
        <fullName evidence="8">KDO-8-phosphate synthase</fullName>
        <shortName evidence="8">KDO 8-P synthase</shortName>
        <shortName evidence="8">KDOPS</shortName>
    </alternativeName>
    <alternativeName>
        <fullName evidence="8">Phospho-2-dehydro-3-deoxyoctonate aldolase</fullName>
    </alternativeName>
</protein>
<dbReference type="InterPro" id="IPR006218">
    <property type="entry name" value="DAHP1/KDSA"/>
</dbReference>
<dbReference type="Pfam" id="PF00793">
    <property type="entry name" value="DAHP_synth_1"/>
    <property type="match status" value="1"/>
</dbReference>
<organism evidence="10 11">
    <name type="scientific">Cyclobacterium amurskyense</name>
    <dbReference type="NCBI Taxonomy" id="320787"/>
    <lineage>
        <taxon>Bacteria</taxon>
        <taxon>Pseudomonadati</taxon>
        <taxon>Bacteroidota</taxon>
        <taxon>Cytophagia</taxon>
        <taxon>Cytophagales</taxon>
        <taxon>Cyclobacteriaceae</taxon>
        <taxon>Cyclobacterium</taxon>
    </lineage>
</organism>
<dbReference type="InterPro" id="IPR013785">
    <property type="entry name" value="Aldolase_TIM"/>
</dbReference>
<accession>A0A0H4PBZ0</accession>
<evidence type="ECO:0000256" key="4">
    <source>
        <dbReference type="ARBA" id="ARBA00010499"/>
    </source>
</evidence>
<dbReference type="AlphaFoldDB" id="A0A0H4PBZ0"/>
<dbReference type="UniPathway" id="UPA00030"/>
<dbReference type="PATRIC" id="fig|320787.5.peg.969"/>
<evidence type="ECO:0000256" key="6">
    <source>
        <dbReference type="ARBA" id="ARBA00022679"/>
    </source>
</evidence>
<dbReference type="RefSeq" id="WP_048640782.1">
    <property type="nucleotide sequence ID" value="NZ_CAXBGM010000002.1"/>
</dbReference>
<evidence type="ECO:0000256" key="1">
    <source>
        <dbReference type="ARBA" id="ARBA00004496"/>
    </source>
</evidence>
<gene>
    <name evidence="8" type="primary">kdsA</name>
    <name evidence="10" type="ORF">CA2015_0870</name>
</gene>
<evidence type="ECO:0000313" key="10">
    <source>
        <dbReference type="EMBL" id="AKP50328.1"/>
    </source>
</evidence>
<dbReference type="EC" id="2.5.1.55" evidence="8"/>
<dbReference type="KEGG" id="camu:CA2015_0870"/>
<dbReference type="NCBIfam" id="NF003543">
    <property type="entry name" value="PRK05198.1"/>
    <property type="match status" value="1"/>
</dbReference>
<dbReference type="SUPFAM" id="SSF51569">
    <property type="entry name" value="Aldolase"/>
    <property type="match status" value="1"/>
</dbReference>
<comment type="subcellular location">
    <subcellularLocation>
        <location evidence="1 8">Cytoplasm</location>
    </subcellularLocation>
</comment>
<evidence type="ECO:0000256" key="2">
    <source>
        <dbReference type="ARBA" id="ARBA00004756"/>
    </source>
</evidence>
<comment type="similarity">
    <text evidence="4 8">Belongs to the KdsA family.</text>
</comment>
<comment type="catalytic activity">
    <reaction evidence="7 8">
        <text>D-arabinose 5-phosphate + phosphoenolpyruvate + H2O = 3-deoxy-alpha-D-manno-2-octulosonate-8-phosphate + phosphate</text>
        <dbReference type="Rhea" id="RHEA:14053"/>
        <dbReference type="ChEBI" id="CHEBI:15377"/>
        <dbReference type="ChEBI" id="CHEBI:43474"/>
        <dbReference type="ChEBI" id="CHEBI:57693"/>
        <dbReference type="ChEBI" id="CHEBI:58702"/>
        <dbReference type="ChEBI" id="CHEBI:85985"/>
        <dbReference type="EC" id="2.5.1.55"/>
    </reaction>
</comment>
<dbReference type="GO" id="GO:0019294">
    <property type="term" value="P:keto-3-deoxy-D-manno-octulosonic acid biosynthetic process"/>
    <property type="evidence" value="ECO:0007669"/>
    <property type="project" value="UniProtKB-UniRule"/>
</dbReference>
<dbReference type="GO" id="GO:0008676">
    <property type="term" value="F:3-deoxy-8-phosphooctulonate synthase activity"/>
    <property type="evidence" value="ECO:0007669"/>
    <property type="project" value="UniProtKB-UniRule"/>
</dbReference>
<dbReference type="InterPro" id="IPR006269">
    <property type="entry name" value="KDO8P_synthase"/>
</dbReference>
<evidence type="ECO:0000259" key="9">
    <source>
        <dbReference type="Pfam" id="PF00793"/>
    </source>
</evidence>
<keyword evidence="5 8" id="KW-0963">Cytoplasm</keyword>